<evidence type="ECO:0000259" key="2">
    <source>
        <dbReference type="Pfam" id="PF18922"/>
    </source>
</evidence>
<keyword evidence="1" id="KW-0472">Membrane</keyword>
<keyword evidence="1" id="KW-1133">Transmembrane helix</keyword>
<dbReference type="InterPro" id="IPR043729">
    <property type="entry name" value="DUF5672"/>
</dbReference>
<comment type="caution">
    <text evidence="3">The sequence shown here is derived from an EMBL/GenBank/DDBJ whole genome shotgun (WGS) entry which is preliminary data.</text>
</comment>
<protein>
    <recommendedName>
        <fullName evidence="2">DUF5672 domain-containing protein</fullName>
    </recommendedName>
</protein>
<keyword evidence="4" id="KW-1185">Reference proteome</keyword>
<organism evidence="3 4">
    <name type="scientific">Lachnellula cervina</name>
    <dbReference type="NCBI Taxonomy" id="1316786"/>
    <lineage>
        <taxon>Eukaryota</taxon>
        <taxon>Fungi</taxon>
        <taxon>Dikarya</taxon>
        <taxon>Ascomycota</taxon>
        <taxon>Pezizomycotina</taxon>
        <taxon>Leotiomycetes</taxon>
        <taxon>Helotiales</taxon>
        <taxon>Lachnaceae</taxon>
        <taxon>Lachnellula</taxon>
    </lineage>
</organism>
<dbReference type="OrthoDB" id="10025998at2759"/>
<gene>
    <name evidence="3" type="ORF">LCER1_G006396</name>
</gene>
<sequence>MAILGSARHTQSMEFEKDHSRLKSILGKKPFFVFSAASLLLIIWTVRLSLPTPDFSSNAPASTNVGESITPEVTYTSVHQPPATPVSSSAVTVATTGKNVAAIVETRPLDTLVPLFLHFSTVLGPEWPVHIFTTQTTIPASLPLRRAITSGHIVIRLLPLNTSFKNHQDVSQFLTEPWLWESLAPADHVLFFQADSMLCANSPVRVEDFLEYDFVGAPIDPNLGHGDEGMNGGLSLRNRQMTLDVIAAYSWLDELKDATSYDPKGVYEDQWFYKKMKAMGAKLPDQETAQKFSVETLWYDTPLGFHKIAGWNMDRVEEIDRYCPEHRLATNLPIPEIVG</sequence>
<name>A0A7D8Z0D6_9HELO</name>
<proteinExistence type="predicted"/>
<dbReference type="Pfam" id="PF18922">
    <property type="entry name" value="DUF5672"/>
    <property type="match status" value="1"/>
</dbReference>
<feature type="transmembrane region" description="Helical" evidence="1">
    <location>
        <begin position="31"/>
        <end position="50"/>
    </location>
</feature>
<feature type="domain" description="DUF5672" evidence="2">
    <location>
        <begin position="155"/>
        <end position="306"/>
    </location>
</feature>
<evidence type="ECO:0000313" key="3">
    <source>
        <dbReference type="EMBL" id="TVY53148.1"/>
    </source>
</evidence>
<evidence type="ECO:0000256" key="1">
    <source>
        <dbReference type="SAM" id="Phobius"/>
    </source>
</evidence>
<dbReference type="AlphaFoldDB" id="A0A7D8Z0D6"/>
<keyword evidence="1" id="KW-0812">Transmembrane</keyword>
<dbReference type="EMBL" id="QGMG01000495">
    <property type="protein sequence ID" value="TVY53148.1"/>
    <property type="molecule type" value="Genomic_DNA"/>
</dbReference>
<evidence type="ECO:0000313" key="4">
    <source>
        <dbReference type="Proteomes" id="UP000481288"/>
    </source>
</evidence>
<dbReference type="Proteomes" id="UP000481288">
    <property type="component" value="Unassembled WGS sequence"/>
</dbReference>
<accession>A0A7D8Z0D6</accession>
<reference evidence="3 4" key="1">
    <citation type="submission" date="2018-05" db="EMBL/GenBank/DDBJ databases">
        <title>Whole genome sequencing for identification of molecular markers to develop diagnostic detection tools for the regulated plant pathogen Lachnellula willkommii.</title>
        <authorList>
            <person name="Giroux E."/>
            <person name="Bilodeau G."/>
        </authorList>
    </citation>
    <scope>NUCLEOTIDE SEQUENCE [LARGE SCALE GENOMIC DNA]</scope>
    <source>
        <strain evidence="3 4">CBS 625.97</strain>
    </source>
</reference>